<dbReference type="Proteomes" id="UP000499080">
    <property type="component" value="Unassembled WGS sequence"/>
</dbReference>
<keyword evidence="2" id="KW-1185">Reference proteome</keyword>
<evidence type="ECO:0000313" key="2">
    <source>
        <dbReference type="Proteomes" id="UP000499080"/>
    </source>
</evidence>
<gene>
    <name evidence="1" type="ORF">AVEN_66720_1</name>
</gene>
<reference evidence="1 2" key="1">
    <citation type="journal article" date="2019" name="Sci. Rep.">
        <title>Orb-weaving spider Araneus ventricosus genome elucidates the spidroin gene catalogue.</title>
        <authorList>
            <person name="Kono N."/>
            <person name="Nakamura H."/>
            <person name="Ohtoshi R."/>
            <person name="Moran D.A.P."/>
            <person name="Shinohara A."/>
            <person name="Yoshida Y."/>
            <person name="Fujiwara M."/>
            <person name="Mori M."/>
            <person name="Tomita M."/>
            <person name="Arakawa K."/>
        </authorList>
    </citation>
    <scope>NUCLEOTIDE SEQUENCE [LARGE SCALE GENOMIC DNA]</scope>
</reference>
<evidence type="ECO:0008006" key="3">
    <source>
        <dbReference type="Google" id="ProtNLM"/>
    </source>
</evidence>
<proteinExistence type="predicted"/>
<dbReference type="SUPFAM" id="SSF54001">
    <property type="entry name" value="Cysteine proteinases"/>
    <property type="match status" value="1"/>
</dbReference>
<dbReference type="InterPro" id="IPR038765">
    <property type="entry name" value="Papain-like_cys_pep_sf"/>
</dbReference>
<protein>
    <recommendedName>
        <fullName evidence="3">Ubiquitin-like protease family profile domain-containing protein</fullName>
    </recommendedName>
</protein>
<comment type="caution">
    <text evidence="1">The sequence shown here is derived from an EMBL/GenBank/DDBJ whole genome shotgun (WGS) entry which is preliminary data.</text>
</comment>
<name>A0A4Y2JKX5_ARAVE</name>
<dbReference type="InterPro" id="IPR011990">
    <property type="entry name" value="TPR-like_helical_dom_sf"/>
</dbReference>
<sequence length="1369" mass="160384">MSDYQQPGTSFQSTNKLIAEYTFVEDTLDNNNNNNLVELKEIDMWNIAKIEYGWCGENCRVIFKVIGSEELETQLGHYKDILEEKQSLTFIINLNNYHWVTLVITHQNRQFSAYYVDSLGEELPFNINNVLKDVNIKDLKIKQQHDEYLHGIFALENAKVINEALQKSNDPQAAVSNLQLTDDLLRATREEFARALRRRNRIESKFKVVLKFLKELNKQQSKIENFNYQNANILLFSLETLALQDPILQDSSCPDPKTKLWNYEQKLVDQGIIDLVDLKRVQYIRSDKIFHRNALSIINPADFKGIVNLNKDNGIKEFFQDLERYVQQTYAKLRGQMNDQSNHMKLTQLFKRQNKIGHFGKTITCDQMKEEILAFFKNVTAEECYCNDRLNLEKANEMIFNFVVNTIPFIDKAYEKPVERLRKIKLFRGDLIHKFYEFGDNYKLMGFAFKNFVRSYGPSFFKYYYSQEVHFAFNKVGHLEVDYISNHLRNLLTEFQNKFGREYLAAKEKIDKENSFEFVASGLVHSEIKNKNDLEKCVHEYFKLMSVIDNEETIEERVRKYKESDVPARYKELSANDRREIYEDFKLLKDLFKMNKNGISGCEDIYDKKKKLLLKKFEGPYGISKDDFNAMIESYVENDECGSIDGESTVTYALDVFKKIKEHHSSLSNEVIIDMFNKRKDVKGNKGSPEAKINSIPEGKTIKISVPSGKADKTETVSINTDRFAKNIFEMFNNTYIKYRLVFNNIEEAFNDEIFLDYLENENVNKNIIQKLLKIDYMTPYVARLFAKDELIKKKIITGKEFLETVEKLFKEDSYIKHLKKVLKEGISNEKLKSILKPDDKNFNKNNIQPEFYKQICNKIINNDVNIENMHLIFKDLVFTNVILGTLIKKIDSCTVSEQETNAAKLIKKILKLLNSIANELYNRNEKDLNLALALLDSEKGAKKARNMLINKKLAEKNDLDILQAKRNIARIKNRQGELEKDTAKAKKLYKEAYNILDSMKNVTANSSDSSLFPHFLLTLSDLAYTHRLLHECSRAYEIFETLYKEMLKSILNLYDNDLSQCEWNVENYNNIVQSEKYQRILEVSPKYLNILKIKSDMANELTCLADFKQKSLPNKASQDYETKFNEVLQNFQSALKIYEEVYKIKEADKRFVLDSVKTMRAIAYIHIRLGHFKLSNAHNEEKLKCVLYHFEKAYEKNKEREEIMAKEKWETHPAVLEIQQDIIKVLYNIAFTHNRLGEIGLKQSSNPEKAVEYYIIALTIYEELLYIQEKRLGKEHEYTLNNMSDIAFTNYNLAKVKSQNNPEEALKHCKEAKNNYEKILEIQKKSLGLKHSKTKKTRENLARTNVWMNDLYQRSQQKQASSTEIGNL</sequence>
<dbReference type="Gene3D" id="1.25.40.10">
    <property type="entry name" value="Tetratricopeptide repeat domain"/>
    <property type="match status" value="1"/>
</dbReference>
<dbReference type="EMBL" id="BGPR01003634">
    <property type="protein sequence ID" value="GBM90577.1"/>
    <property type="molecule type" value="Genomic_DNA"/>
</dbReference>
<accession>A0A4Y2JKX5</accession>
<organism evidence="1 2">
    <name type="scientific">Araneus ventricosus</name>
    <name type="common">Orbweaver spider</name>
    <name type="synonym">Epeira ventricosa</name>
    <dbReference type="NCBI Taxonomy" id="182803"/>
    <lineage>
        <taxon>Eukaryota</taxon>
        <taxon>Metazoa</taxon>
        <taxon>Ecdysozoa</taxon>
        <taxon>Arthropoda</taxon>
        <taxon>Chelicerata</taxon>
        <taxon>Arachnida</taxon>
        <taxon>Araneae</taxon>
        <taxon>Araneomorphae</taxon>
        <taxon>Entelegynae</taxon>
        <taxon>Araneoidea</taxon>
        <taxon>Araneidae</taxon>
        <taxon>Araneus</taxon>
    </lineage>
</organism>
<evidence type="ECO:0000313" key="1">
    <source>
        <dbReference type="EMBL" id="GBM90577.1"/>
    </source>
</evidence>
<dbReference type="OrthoDB" id="6747958at2759"/>